<sequence>MAITYFVTFTLGMLIGQDIWQRVFTSRTPAIAKWVGTASAIYATLYAIAGAVIGMAGRVVIPDVKDGHYGEVFALLATGYVPSVLGGIVLAAGVAAMMSTASGALIAAATVTRVDIAPVVKSLLRGGKEQAKAQLQDLSTAEAISEHDQLADEGGINADRIYVLVFGIFVTFMAVFLTDPVMGMVIGYDFLVGGLFVPILGGLIWKRATATDAWTAMIVGTIAVVIGMLTFGALENEPIYIGLGASLVTFVVSLLTPQSSGQSEAPPGVPGGALRYGLLLALQDRASEVRGFGRGLADLDANSLESFLLRLGGARRAGDDGASVSHGLALGSGEARDVADDRLRHAVLDVGRGALLGVATDLTNHDDEFGLGILFERLERIDVDRADDRVATDADARGEADVTQLVHHLVGQGAGLGHEANLARAGDVGRGDADVRLSG</sequence>
<evidence type="ECO:0000256" key="3">
    <source>
        <dbReference type="ARBA" id="ARBA00022448"/>
    </source>
</evidence>
<evidence type="ECO:0000256" key="7">
    <source>
        <dbReference type="SAM" id="Phobius"/>
    </source>
</evidence>
<evidence type="ECO:0000256" key="5">
    <source>
        <dbReference type="ARBA" id="ARBA00022989"/>
    </source>
</evidence>
<name>A0A1Q5PZV9_9ACTO</name>
<proteinExistence type="inferred from homology"/>
<feature type="transmembrane region" description="Helical" evidence="7">
    <location>
        <begin position="212"/>
        <end position="233"/>
    </location>
</feature>
<comment type="similarity">
    <text evidence="2">Belongs to the sodium:solute symporter (SSF) (TC 2.A.21) family.</text>
</comment>
<feature type="transmembrane region" description="Helical" evidence="7">
    <location>
        <begin position="40"/>
        <end position="61"/>
    </location>
</feature>
<dbReference type="PANTHER" id="PTHR48086">
    <property type="entry name" value="SODIUM/PROLINE SYMPORTER-RELATED"/>
    <property type="match status" value="1"/>
</dbReference>
<dbReference type="GO" id="GO:0005886">
    <property type="term" value="C:plasma membrane"/>
    <property type="evidence" value="ECO:0007669"/>
    <property type="project" value="TreeGrafter"/>
</dbReference>
<dbReference type="Gene3D" id="1.20.1730.10">
    <property type="entry name" value="Sodium/glucose cotransporter"/>
    <property type="match status" value="1"/>
</dbReference>
<dbReference type="EMBL" id="MQVR01000092">
    <property type="protein sequence ID" value="OKL53067.1"/>
    <property type="molecule type" value="Genomic_DNA"/>
</dbReference>
<dbReference type="PANTHER" id="PTHR48086:SF7">
    <property type="entry name" value="SODIUM-SOLUTE SYMPORTER-RELATED"/>
    <property type="match status" value="1"/>
</dbReference>
<evidence type="ECO:0000313" key="9">
    <source>
        <dbReference type="Proteomes" id="UP000185628"/>
    </source>
</evidence>
<dbReference type="AlphaFoldDB" id="A0A1Q5PZV9"/>
<keyword evidence="4 7" id="KW-0812">Transmembrane</keyword>
<dbReference type="InterPro" id="IPR001734">
    <property type="entry name" value="Na/solute_symporter"/>
</dbReference>
<feature type="transmembrane region" description="Helical" evidence="7">
    <location>
        <begin position="161"/>
        <end position="178"/>
    </location>
</feature>
<dbReference type="InterPro" id="IPR038377">
    <property type="entry name" value="Na/Glc_symporter_sf"/>
</dbReference>
<gene>
    <name evidence="8" type="ORF">BSZ39_11465</name>
</gene>
<reference evidence="9" key="1">
    <citation type="submission" date="2016-12" db="EMBL/GenBank/DDBJ databases">
        <authorList>
            <person name="Meng X."/>
        </authorList>
    </citation>
    <scope>NUCLEOTIDE SEQUENCE [LARGE SCALE GENOMIC DNA]</scope>
    <source>
        <strain evidence="9">DSM 19116</strain>
    </source>
</reference>
<evidence type="ECO:0000256" key="2">
    <source>
        <dbReference type="ARBA" id="ARBA00006434"/>
    </source>
</evidence>
<comment type="caution">
    <text evidence="8">The sequence shown here is derived from an EMBL/GenBank/DDBJ whole genome shotgun (WGS) entry which is preliminary data.</text>
</comment>
<keyword evidence="5 7" id="KW-1133">Transmembrane helix</keyword>
<comment type="subcellular location">
    <subcellularLocation>
        <location evidence="1">Membrane</location>
        <topology evidence="1">Multi-pass membrane protein</topology>
    </subcellularLocation>
</comment>
<feature type="transmembrane region" description="Helical" evidence="7">
    <location>
        <begin position="73"/>
        <end position="98"/>
    </location>
</feature>
<feature type="transmembrane region" description="Helical" evidence="7">
    <location>
        <begin position="184"/>
        <end position="205"/>
    </location>
</feature>
<keyword evidence="3" id="KW-0813">Transport</keyword>
<organism evidence="8 9">
    <name type="scientific">Bowdeniella nasicola</name>
    <dbReference type="NCBI Taxonomy" id="208480"/>
    <lineage>
        <taxon>Bacteria</taxon>
        <taxon>Bacillati</taxon>
        <taxon>Actinomycetota</taxon>
        <taxon>Actinomycetes</taxon>
        <taxon>Actinomycetales</taxon>
        <taxon>Actinomycetaceae</taxon>
        <taxon>Bowdeniella</taxon>
    </lineage>
</organism>
<accession>A0A1Q5PZV9</accession>
<protein>
    <submittedName>
        <fullName evidence="8">Uncharacterized protein</fullName>
    </submittedName>
</protein>
<dbReference type="PROSITE" id="PS50283">
    <property type="entry name" value="NA_SOLUT_SYMP_3"/>
    <property type="match status" value="1"/>
</dbReference>
<dbReference type="Proteomes" id="UP000185628">
    <property type="component" value="Unassembled WGS sequence"/>
</dbReference>
<evidence type="ECO:0000313" key="8">
    <source>
        <dbReference type="EMBL" id="OKL53067.1"/>
    </source>
</evidence>
<evidence type="ECO:0000256" key="1">
    <source>
        <dbReference type="ARBA" id="ARBA00004141"/>
    </source>
</evidence>
<dbReference type="InterPro" id="IPR050277">
    <property type="entry name" value="Sodium:Solute_Symporter"/>
</dbReference>
<dbReference type="GO" id="GO:0022857">
    <property type="term" value="F:transmembrane transporter activity"/>
    <property type="evidence" value="ECO:0007669"/>
    <property type="project" value="InterPro"/>
</dbReference>
<keyword evidence="6 7" id="KW-0472">Membrane</keyword>
<dbReference type="OrthoDB" id="9789704at2"/>
<evidence type="ECO:0000256" key="4">
    <source>
        <dbReference type="ARBA" id="ARBA00022692"/>
    </source>
</evidence>
<keyword evidence="9" id="KW-1185">Reference proteome</keyword>
<evidence type="ECO:0000256" key="6">
    <source>
        <dbReference type="ARBA" id="ARBA00023136"/>
    </source>
</evidence>